<dbReference type="GO" id="GO:0005737">
    <property type="term" value="C:cytoplasm"/>
    <property type="evidence" value="ECO:0007669"/>
    <property type="project" value="TreeGrafter"/>
</dbReference>
<dbReference type="PANTHER" id="PTHR13847">
    <property type="entry name" value="SARCOSINE DEHYDROGENASE-RELATED"/>
    <property type="match status" value="1"/>
</dbReference>
<accession>A0A511N029</accession>
<reference evidence="3 4" key="1">
    <citation type="submission" date="2019-07" db="EMBL/GenBank/DDBJ databases">
        <title>Whole genome shotgun sequence of Deinococcus cellulosilyticus NBRC 106333.</title>
        <authorList>
            <person name="Hosoyama A."/>
            <person name="Uohara A."/>
            <person name="Ohji S."/>
            <person name="Ichikawa N."/>
        </authorList>
    </citation>
    <scope>NUCLEOTIDE SEQUENCE [LARGE SCALE GENOMIC DNA]</scope>
    <source>
        <strain evidence="3 4">NBRC 106333</strain>
    </source>
</reference>
<dbReference type="SUPFAM" id="SSF51905">
    <property type="entry name" value="FAD/NAD(P)-binding domain"/>
    <property type="match status" value="1"/>
</dbReference>
<dbReference type="Gene3D" id="3.30.9.10">
    <property type="entry name" value="D-Amino Acid Oxidase, subunit A, domain 2"/>
    <property type="match status" value="1"/>
</dbReference>
<dbReference type="EMBL" id="BJXB01000007">
    <property type="protein sequence ID" value="GEM46230.1"/>
    <property type="molecule type" value="Genomic_DNA"/>
</dbReference>
<dbReference type="Gene3D" id="3.50.50.60">
    <property type="entry name" value="FAD/NAD(P)-binding domain"/>
    <property type="match status" value="1"/>
</dbReference>
<evidence type="ECO:0000256" key="1">
    <source>
        <dbReference type="ARBA" id="ARBA00023002"/>
    </source>
</evidence>
<dbReference type="InterPro" id="IPR036188">
    <property type="entry name" value="FAD/NAD-bd_sf"/>
</dbReference>
<organism evidence="3 4">
    <name type="scientific">Deinococcus cellulosilyticus (strain DSM 18568 / NBRC 106333 / KACC 11606 / 5516J-15)</name>
    <dbReference type="NCBI Taxonomy" id="1223518"/>
    <lineage>
        <taxon>Bacteria</taxon>
        <taxon>Thermotogati</taxon>
        <taxon>Deinococcota</taxon>
        <taxon>Deinococci</taxon>
        <taxon>Deinococcales</taxon>
        <taxon>Deinococcaceae</taxon>
        <taxon>Deinococcus</taxon>
    </lineage>
</organism>
<evidence type="ECO:0000259" key="2">
    <source>
        <dbReference type="Pfam" id="PF01266"/>
    </source>
</evidence>
<dbReference type="GO" id="GO:0016491">
    <property type="term" value="F:oxidoreductase activity"/>
    <property type="evidence" value="ECO:0007669"/>
    <property type="project" value="UniProtKB-KW"/>
</dbReference>
<dbReference type="OrthoDB" id="9794226at2"/>
<dbReference type="InterPro" id="IPR006076">
    <property type="entry name" value="FAD-dep_OxRdtase"/>
</dbReference>
<dbReference type="PANTHER" id="PTHR13847:SF287">
    <property type="entry name" value="FAD-DEPENDENT OXIDOREDUCTASE DOMAIN-CONTAINING PROTEIN 1"/>
    <property type="match status" value="1"/>
</dbReference>
<evidence type="ECO:0000313" key="4">
    <source>
        <dbReference type="Proteomes" id="UP000321306"/>
    </source>
</evidence>
<sequence length="374" mass="41398">MTHFTGDVVVIGAGIIGAACSYRLAEAGFKVTVLEQDSSPATGSTARSAAGVRVQFQERVNIELSRISIEEYRCMKDADLREIGYLMLVPEERWEAHEKGIALQQSLGLPVQALSPLEAQQILPFETHDLVGCSYCPTDGAVDPHGITFHYLREARKHGATLHVDTRVTGIRHQQGIWTLSTSKGTFQAPVVVNATGAWAREVGEMCGLDVPITPARRMVFCTGPLEETHHFPMTFDLKSGVWLRSEGQRVIFGRANPSDSGFRTTLDWDWLEPTLEAAFDRFPWFEKLHLDRKASWYGHYEMTPDGQAILGRMPGVAGWFNACGFSGHGVMQAAATGRVIAQEVLGQELLVNIDPLRIDRFAHATPLREDIQV</sequence>
<proteinExistence type="predicted"/>
<feature type="domain" description="FAD dependent oxidoreductase" evidence="2">
    <location>
        <begin position="7"/>
        <end position="343"/>
    </location>
</feature>
<comment type="caution">
    <text evidence="3">The sequence shown here is derived from an EMBL/GenBank/DDBJ whole genome shotgun (WGS) entry which is preliminary data.</text>
</comment>
<name>A0A511N029_DEIC1</name>
<dbReference type="Pfam" id="PF01266">
    <property type="entry name" value="DAO"/>
    <property type="match status" value="1"/>
</dbReference>
<keyword evidence="4" id="KW-1185">Reference proteome</keyword>
<keyword evidence="1" id="KW-0560">Oxidoreductase</keyword>
<dbReference type="RefSeq" id="WP_146884056.1">
    <property type="nucleotide sequence ID" value="NZ_BJXB01000007.1"/>
</dbReference>
<evidence type="ECO:0000313" key="3">
    <source>
        <dbReference type="EMBL" id="GEM46230.1"/>
    </source>
</evidence>
<gene>
    <name evidence="3" type="ORF">DC3_18650</name>
</gene>
<protein>
    <submittedName>
        <fullName evidence="3">FAD-dependent oxidoreductase</fullName>
    </submittedName>
</protein>
<dbReference type="Proteomes" id="UP000321306">
    <property type="component" value="Unassembled WGS sequence"/>
</dbReference>
<dbReference type="AlphaFoldDB" id="A0A511N029"/>